<dbReference type="Pfam" id="PF13873">
    <property type="entry name" value="Myb_DNA-bind_5"/>
    <property type="match status" value="1"/>
</dbReference>
<evidence type="ECO:0000256" key="5">
    <source>
        <dbReference type="ARBA" id="ARBA00025466"/>
    </source>
</evidence>
<dbReference type="InterPro" id="IPR028002">
    <property type="entry name" value="Myb_DNA-bind_5"/>
</dbReference>
<protein>
    <recommendedName>
        <fullName evidence="2">Regulatory protein zeste</fullName>
    </recommendedName>
</protein>
<feature type="domain" description="Myb/SANT-like DNA-binding" evidence="7">
    <location>
        <begin position="13"/>
        <end position="83"/>
    </location>
</feature>
<evidence type="ECO:0000259" key="7">
    <source>
        <dbReference type="Pfam" id="PF13873"/>
    </source>
</evidence>
<gene>
    <name evidence="9" type="primary">LOC124292985</name>
</gene>
<evidence type="ECO:0000256" key="3">
    <source>
        <dbReference type="ARBA" id="ARBA00023015"/>
    </source>
</evidence>
<keyword evidence="6" id="KW-0175">Coiled coil</keyword>
<evidence type="ECO:0000256" key="1">
    <source>
        <dbReference type="ARBA" id="ARBA00011764"/>
    </source>
</evidence>
<dbReference type="RefSeq" id="XP_046587834.1">
    <property type="nucleotide sequence ID" value="XM_046731878.1"/>
</dbReference>
<comment type="function">
    <text evidence="5">Involved in transvection phenomena (= synapsis-dependent gene expression), where the synaptic pairing of chromosomes carrying genes with which zeste interacts influences the expression of these genes. Zeste binds to DNA and stimulates transcription from a nearby promoter.</text>
</comment>
<evidence type="ECO:0000256" key="4">
    <source>
        <dbReference type="ARBA" id="ARBA00023163"/>
    </source>
</evidence>
<evidence type="ECO:0000256" key="6">
    <source>
        <dbReference type="SAM" id="Coils"/>
    </source>
</evidence>
<accession>A0ABM3FII5</accession>
<comment type="subunit">
    <text evidence="1">Self-associates forming complexes of several hundred monomers.</text>
</comment>
<dbReference type="GeneID" id="124292985"/>
<sequence>MNPTEAAKRSHKHNTKQRKYLIEYMYNHREFAARRLIGAQGKAKGDELWKALARELNSLGFEKTQIQWQKVWKDIKSRVRAKAVSLKNARTKTGNFPVNSNTLSEEDLMILGLIGPAVTEGCRVPDSMPEEMSAITQLREADESVLTEIPTHISVFEEYNIVSANTTIESDTAIGQEEENTIQEADELKHLAEAETLVEVVCSDDGIASSSHTLSRPSLQQTTPKIKTATHPVRAVRRKKNKKRDDVFKTVVEMQQKQNEILERMSQAMVMSANNEAKRLELEKEKLEVKRQMCQALNSIAVAMTGFH</sequence>
<dbReference type="PANTHER" id="PTHR23098">
    <property type="entry name" value="AGAP001331-PA-RELATED"/>
    <property type="match status" value="1"/>
</dbReference>
<keyword evidence="8" id="KW-1185">Reference proteome</keyword>
<evidence type="ECO:0000313" key="9">
    <source>
        <dbReference type="RefSeq" id="XP_046587834.1"/>
    </source>
</evidence>
<organism evidence="8 9">
    <name type="scientific">Neodiprion lecontei</name>
    <name type="common">Redheaded pine sawfly</name>
    <dbReference type="NCBI Taxonomy" id="441921"/>
    <lineage>
        <taxon>Eukaryota</taxon>
        <taxon>Metazoa</taxon>
        <taxon>Ecdysozoa</taxon>
        <taxon>Arthropoda</taxon>
        <taxon>Hexapoda</taxon>
        <taxon>Insecta</taxon>
        <taxon>Pterygota</taxon>
        <taxon>Neoptera</taxon>
        <taxon>Endopterygota</taxon>
        <taxon>Hymenoptera</taxon>
        <taxon>Tenthredinoidea</taxon>
        <taxon>Diprionidae</taxon>
        <taxon>Diprioninae</taxon>
        <taxon>Neodiprion</taxon>
    </lineage>
</organism>
<evidence type="ECO:0000256" key="2">
    <source>
        <dbReference type="ARBA" id="ARBA00016807"/>
    </source>
</evidence>
<evidence type="ECO:0000313" key="8">
    <source>
        <dbReference type="Proteomes" id="UP000829291"/>
    </source>
</evidence>
<dbReference type="PANTHER" id="PTHR23098:SF16">
    <property type="entry name" value="REGULATORY PROTEIN ZESTE"/>
    <property type="match status" value="1"/>
</dbReference>
<dbReference type="Proteomes" id="UP000829291">
    <property type="component" value="Chromosome 2"/>
</dbReference>
<reference evidence="9" key="1">
    <citation type="submission" date="2025-08" db="UniProtKB">
        <authorList>
            <consortium name="RefSeq"/>
        </authorList>
    </citation>
    <scope>IDENTIFICATION</scope>
    <source>
        <tissue evidence="9">Thorax and Abdomen</tissue>
    </source>
</reference>
<proteinExistence type="predicted"/>
<keyword evidence="3" id="KW-0805">Transcription regulation</keyword>
<name>A0ABM3FII5_NEOLC</name>
<keyword evidence="4" id="KW-0804">Transcription</keyword>
<feature type="coiled-coil region" evidence="6">
    <location>
        <begin position="270"/>
        <end position="297"/>
    </location>
</feature>